<evidence type="ECO:0000259" key="1">
    <source>
        <dbReference type="Pfam" id="PF06970"/>
    </source>
</evidence>
<evidence type="ECO:0000313" key="2">
    <source>
        <dbReference type="EMBL" id="AZK90644.1"/>
    </source>
</evidence>
<reference evidence="2 3" key="1">
    <citation type="submission" date="2017-02" db="EMBL/GenBank/DDBJ databases">
        <title>Complete genome sequence of Lactobacillus helveticus.</title>
        <authorList>
            <person name="Kim J.F."/>
            <person name="Chung Y."/>
            <person name="Kwak M."/>
        </authorList>
    </citation>
    <scope>NUCLEOTIDE SEQUENCE [LARGE SCALE GENOMIC DNA]</scope>
    <source>
        <strain evidence="2 3">LH5</strain>
    </source>
</reference>
<dbReference type="EMBL" id="CP019581">
    <property type="protein sequence ID" value="AZK90644.1"/>
    <property type="molecule type" value="Genomic_DNA"/>
</dbReference>
<organism evidence="2 3">
    <name type="scientific">Lactobacillus helveticus</name>
    <name type="common">Lactobacillus suntoryeus</name>
    <dbReference type="NCBI Taxonomy" id="1587"/>
    <lineage>
        <taxon>Bacteria</taxon>
        <taxon>Bacillati</taxon>
        <taxon>Bacillota</taxon>
        <taxon>Bacilli</taxon>
        <taxon>Lactobacillales</taxon>
        <taxon>Lactobacillaceae</taxon>
        <taxon>Lactobacillus</taxon>
    </lineage>
</organism>
<proteinExistence type="predicted"/>
<dbReference type="RefSeq" id="WP_014918780.1">
    <property type="nucleotide sequence ID" value="NZ_CP045590.1"/>
</dbReference>
<name>A0A3S8SAE7_LACHE</name>
<evidence type="ECO:0000313" key="3">
    <source>
        <dbReference type="Proteomes" id="UP000267945"/>
    </source>
</evidence>
<gene>
    <name evidence="2" type="ORF">LH5_00383</name>
</gene>
<dbReference type="GeneID" id="99756564"/>
<protein>
    <recommendedName>
        <fullName evidence="1">Replication initiator A N-terminal domain-containing protein</fullName>
    </recommendedName>
</protein>
<dbReference type="Proteomes" id="UP000267945">
    <property type="component" value="Chromosome"/>
</dbReference>
<sequence>MEFHNSKYKRLGTDARYLYMIFTLKITKSPNNGWVDSDGNMYIIYPDKDLMDV</sequence>
<feature type="domain" description="Replication initiator A N-terminal" evidence="1">
    <location>
        <begin position="3"/>
        <end position="52"/>
    </location>
</feature>
<accession>A0A3S8SAE7</accession>
<dbReference type="InterPro" id="IPR010724">
    <property type="entry name" value="RepA_N"/>
</dbReference>
<dbReference type="AlphaFoldDB" id="A0A3S8SAE7"/>
<dbReference type="Pfam" id="PF06970">
    <property type="entry name" value="RepA_N"/>
    <property type="match status" value="1"/>
</dbReference>